<protein>
    <submittedName>
        <fullName evidence="2">TD and POZ domain-containing protein 4</fullName>
    </submittedName>
</protein>
<dbReference type="SUPFAM" id="SSF49599">
    <property type="entry name" value="TRAF domain-like"/>
    <property type="match status" value="1"/>
</dbReference>
<evidence type="ECO:0000313" key="3">
    <source>
        <dbReference type="Proteomes" id="UP000054359"/>
    </source>
</evidence>
<organism evidence="2 3">
    <name type="scientific">Stegodyphus mimosarum</name>
    <name type="common">African social velvet spider</name>
    <dbReference type="NCBI Taxonomy" id="407821"/>
    <lineage>
        <taxon>Eukaryota</taxon>
        <taxon>Metazoa</taxon>
        <taxon>Ecdysozoa</taxon>
        <taxon>Arthropoda</taxon>
        <taxon>Chelicerata</taxon>
        <taxon>Arachnida</taxon>
        <taxon>Araneae</taxon>
        <taxon>Araneomorphae</taxon>
        <taxon>Entelegynae</taxon>
        <taxon>Eresoidea</taxon>
        <taxon>Eresidae</taxon>
        <taxon>Stegodyphus</taxon>
    </lineage>
</organism>
<dbReference type="InterPro" id="IPR008974">
    <property type="entry name" value="TRAF-like"/>
</dbReference>
<proteinExistence type="predicted"/>
<sequence>MDTKNDVLLEETVKKIVTIKQFRSYRNGHFERCHIWHKRVTLEIFELRFYPNGDDPKNEGYVSLFLKKHWIKEYPLKVRCTVSIIDVANKHRMTQSFGHENVDKRWSFGLERFVSHRALKHEEDELLPNNSFKLFCEISYTIYKSAISSANMAWNALSQICEMLPSTENTTKIVSENLEWTLEICTSEGNKYPLHFKKGERTLGSEIISISPVFAAMLKNPMRERRDKIVHITDVDYKTLMNFFTYVESKQLTIESFEEIYLLYEMADKYQVSNLMEKCVQNMSAQIGVDTVVQLLALAYMHSDEKLMTVATRFIRTHRKKVWDSLENDSVDSELRKFFHAWAKDNLKAEEIDHCIIPPEEVFSVDFPVPSKTLERGSFEFYE</sequence>
<dbReference type="EMBL" id="KK121532">
    <property type="protein sequence ID" value="KFM80675.1"/>
    <property type="molecule type" value="Genomic_DNA"/>
</dbReference>
<evidence type="ECO:0000313" key="2">
    <source>
        <dbReference type="EMBL" id="KFM80675.1"/>
    </source>
</evidence>
<reference evidence="2 3" key="1">
    <citation type="submission" date="2013-11" db="EMBL/GenBank/DDBJ databases">
        <title>Genome sequencing of Stegodyphus mimosarum.</title>
        <authorList>
            <person name="Bechsgaard J."/>
        </authorList>
    </citation>
    <scope>NUCLEOTIDE SEQUENCE [LARGE SCALE GENOMIC DNA]</scope>
</reference>
<feature type="domain" description="MATH" evidence="1">
    <location>
        <begin position="6"/>
        <end position="138"/>
    </location>
</feature>
<dbReference type="Pfam" id="PF22486">
    <property type="entry name" value="MATH_2"/>
    <property type="match status" value="1"/>
</dbReference>
<evidence type="ECO:0000259" key="1">
    <source>
        <dbReference type="PROSITE" id="PS50144"/>
    </source>
</evidence>
<dbReference type="AlphaFoldDB" id="A0A087UTI6"/>
<dbReference type="GO" id="GO:0030163">
    <property type="term" value="P:protein catabolic process"/>
    <property type="evidence" value="ECO:0007669"/>
    <property type="project" value="UniProtKB-ARBA"/>
</dbReference>
<keyword evidence="3" id="KW-1185">Reference proteome</keyword>
<dbReference type="Gene3D" id="2.60.210.10">
    <property type="entry name" value="Apoptosis, Tumor Necrosis Factor Receptor Associated Protein 2, Chain A"/>
    <property type="match status" value="1"/>
</dbReference>
<dbReference type="STRING" id="407821.A0A087UTI6"/>
<dbReference type="OrthoDB" id="6426170at2759"/>
<gene>
    <name evidence="2" type="ORF">X975_13945</name>
</gene>
<dbReference type="CDD" id="cd00121">
    <property type="entry name" value="MATH"/>
    <property type="match status" value="1"/>
</dbReference>
<dbReference type="OMA" id="ERCHIWH"/>
<dbReference type="Pfam" id="PF00651">
    <property type="entry name" value="BTB"/>
    <property type="match status" value="1"/>
</dbReference>
<dbReference type="InterPro" id="IPR000210">
    <property type="entry name" value="BTB/POZ_dom"/>
</dbReference>
<dbReference type="Proteomes" id="UP000054359">
    <property type="component" value="Unassembled WGS sequence"/>
</dbReference>
<dbReference type="InterPro" id="IPR011333">
    <property type="entry name" value="SKP1/BTB/POZ_sf"/>
</dbReference>
<dbReference type="Gene3D" id="6.10.250.3030">
    <property type="match status" value="1"/>
</dbReference>
<dbReference type="SUPFAM" id="SSF54695">
    <property type="entry name" value="POZ domain"/>
    <property type="match status" value="1"/>
</dbReference>
<dbReference type="PROSITE" id="PS50144">
    <property type="entry name" value="MATH"/>
    <property type="match status" value="1"/>
</dbReference>
<feature type="non-terminal residue" evidence="2">
    <location>
        <position position="383"/>
    </location>
</feature>
<dbReference type="Gene3D" id="3.30.710.10">
    <property type="entry name" value="Potassium Channel Kv1.1, Chain A"/>
    <property type="match status" value="1"/>
</dbReference>
<name>A0A087UTI6_STEMI</name>
<accession>A0A087UTI6</accession>
<dbReference type="PANTHER" id="PTHR24413">
    <property type="entry name" value="SPECKLE-TYPE POZ PROTEIN"/>
    <property type="match status" value="1"/>
</dbReference>
<dbReference type="InterPro" id="IPR002083">
    <property type="entry name" value="MATH/TRAF_dom"/>
</dbReference>